<evidence type="ECO:0000313" key="2">
    <source>
        <dbReference type="Proteomes" id="UP000605568"/>
    </source>
</evidence>
<organism evidence="1 2">
    <name type="scientific">Lentzea cavernae</name>
    <dbReference type="NCBI Taxonomy" id="2020703"/>
    <lineage>
        <taxon>Bacteria</taxon>
        <taxon>Bacillati</taxon>
        <taxon>Actinomycetota</taxon>
        <taxon>Actinomycetes</taxon>
        <taxon>Pseudonocardiales</taxon>
        <taxon>Pseudonocardiaceae</taxon>
        <taxon>Lentzea</taxon>
    </lineage>
</organism>
<dbReference type="EMBL" id="BNAR01000018">
    <property type="protein sequence ID" value="GHH57893.1"/>
    <property type="molecule type" value="Genomic_DNA"/>
</dbReference>
<gene>
    <name evidence="1" type="ORF">GCM10017774_78360</name>
</gene>
<evidence type="ECO:0000313" key="1">
    <source>
        <dbReference type="EMBL" id="GHH57893.1"/>
    </source>
</evidence>
<protein>
    <submittedName>
        <fullName evidence="1">Uncharacterized protein</fullName>
    </submittedName>
</protein>
<proteinExistence type="predicted"/>
<dbReference type="Proteomes" id="UP000605568">
    <property type="component" value="Unassembled WGS sequence"/>
</dbReference>
<keyword evidence="2" id="KW-1185">Reference proteome</keyword>
<sequence length="96" mass="11103">MGNQIIKQPDGKFAVLNSNTDTIALWDATKDEVIEWFVELELAALERLKQRVAEIVDHVDAGNARQAYFQFAVTWEEALVRDRRHDGEAWKEFDRG</sequence>
<dbReference type="RefSeq" id="WP_191304465.1">
    <property type="nucleotide sequence ID" value="NZ_BNAR01000018.1"/>
</dbReference>
<accession>A0ABQ3MUK2</accession>
<name>A0ABQ3MUK2_9PSEU</name>
<comment type="caution">
    <text evidence="1">The sequence shown here is derived from an EMBL/GenBank/DDBJ whole genome shotgun (WGS) entry which is preliminary data.</text>
</comment>
<reference evidence="2" key="1">
    <citation type="journal article" date="2019" name="Int. J. Syst. Evol. Microbiol.">
        <title>The Global Catalogue of Microorganisms (GCM) 10K type strain sequencing project: providing services to taxonomists for standard genome sequencing and annotation.</title>
        <authorList>
            <consortium name="The Broad Institute Genomics Platform"/>
            <consortium name="The Broad Institute Genome Sequencing Center for Infectious Disease"/>
            <person name="Wu L."/>
            <person name="Ma J."/>
        </authorList>
    </citation>
    <scope>NUCLEOTIDE SEQUENCE [LARGE SCALE GENOMIC DNA]</scope>
    <source>
        <strain evidence="2">CGMCC 4.7367</strain>
    </source>
</reference>